<feature type="domain" description="Phospholipase D N-terminal" evidence="3">
    <location>
        <begin position="42"/>
        <end position="140"/>
    </location>
</feature>
<dbReference type="PANTHER" id="PTHR43606">
    <property type="entry name" value="PHOSPHATASE, PUTATIVE (AFU_ORTHOLOGUE AFUA_6G08710)-RELATED"/>
    <property type="match status" value="1"/>
</dbReference>
<name>A0A1Y2N5Z7_PSEAH</name>
<dbReference type="Pfam" id="PF16655">
    <property type="entry name" value="PhoD_N"/>
    <property type="match status" value="1"/>
</dbReference>
<feature type="compositionally biased region" description="Basic and acidic residues" evidence="1">
    <location>
        <begin position="414"/>
        <end position="429"/>
    </location>
</feature>
<organism evidence="4 5">
    <name type="scientific">Pseudonocardia autotrophica</name>
    <name type="common">Amycolata autotrophica</name>
    <name type="synonym">Nocardia autotrophica</name>
    <dbReference type="NCBI Taxonomy" id="2074"/>
    <lineage>
        <taxon>Bacteria</taxon>
        <taxon>Bacillati</taxon>
        <taxon>Actinomycetota</taxon>
        <taxon>Actinomycetes</taxon>
        <taxon>Pseudonocardiales</taxon>
        <taxon>Pseudonocardiaceae</taxon>
        <taxon>Pseudonocardia</taxon>
    </lineage>
</organism>
<comment type="caution">
    <text evidence="4">The sequence shown here is derived from an EMBL/GenBank/DDBJ whole genome shotgun (WGS) entry which is preliminary data.</text>
</comment>
<evidence type="ECO:0000313" key="5">
    <source>
        <dbReference type="Proteomes" id="UP000194360"/>
    </source>
</evidence>
<sequence length="481" mass="52450">MPGPTRRTVLTGMVGTALGGLLPELPGTAPAPLRRTTDPFTLGVASGDPSPDGMVLWTRLAPRPDAEDGLGGMAGRPAVVDWEIAEDEGFTRVVRRGSETAVPEFAYSVHAEPAGLLPGREYFYRFRSDGHVSPAARTRTTPAAGAAVPALTVAVASCAKFGAGHFTAYRALADDDPDLVLHLGDYIYETDEGDVRDPGGPEPTDLAGYRRTHAHQKTDDDLRAAQAVAPWLVVWDDHELVNNWAGGDRGRSPQRRRAAFQAYYEHMPLRRASVPRGLDMQLYRRIGWGSLATFHMLDTRQYRGGDSITGAEQERWLLDGFRTSTAGWDVLGQQVFFARRSGGRKSGDSWAAFPRSRERITRGWVDAGVRNAVVLTGDEHVHHANEILPGEDRDAAPVGTELVTTSVTSGGDGDGDRGDGGEENPHIRYREDRRGYLLTRFEPAQLRADFRVVERVSSPGAPVRTSASFTVPDREPGLHRS</sequence>
<dbReference type="Gene3D" id="3.60.21.70">
    <property type="entry name" value="PhoD-like phosphatase"/>
    <property type="match status" value="1"/>
</dbReference>
<dbReference type="PROSITE" id="PS51318">
    <property type="entry name" value="TAT"/>
    <property type="match status" value="1"/>
</dbReference>
<dbReference type="InterPro" id="IPR038607">
    <property type="entry name" value="PhoD-like_sf"/>
</dbReference>
<evidence type="ECO:0000256" key="1">
    <source>
        <dbReference type="SAM" id="MobiDB-lite"/>
    </source>
</evidence>
<dbReference type="Gene3D" id="2.60.40.380">
    <property type="entry name" value="Purple acid phosphatase-like, N-terminal"/>
    <property type="match status" value="1"/>
</dbReference>
<dbReference type="InterPro" id="IPR006311">
    <property type="entry name" value="TAT_signal"/>
</dbReference>
<dbReference type="AlphaFoldDB" id="A0A1Y2N5Z7"/>
<evidence type="ECO:0000259" key="2">
    <source>
        <dbReference type="Pfam" id="PF09423"/>
    </source>
</evidence>
<keyword evidence="4" id="KW-0378">Hydrolase</keyword>
<gene>
    <name evidence="4" type="primary">phoD_1</name>
    <name evidence="4" type="ORF">BG845_01118</name>
</gene>
<accession>A0A1Y2N5Z7</accession>
<dbReference type="CDD" id="cd07389">
    <property type="entry name" value="MPP_PhoD"/>
    <property type="match status" value="1"/>
</dbReference>
<proteinExistence type="predicted"/>
<dbReference type="SUPFAM" id="SSF56300">
    <property type="entry name" value="Metallo-dependent phosphatases"/>
    <property type="match status" value="1"/>
</dbReference>
<evidence type="ECO:0000259" key="3">
    <source>
        <dbReference type="Pfam" id="PF16655"/>
    </source>
</evidence>
<dbReference type="InterPro" id="IPR018946">
    <property type="entry name" value="PhoD-like_MPP"/>
</dbReference>
<protein>
    <submittedName>
        <fullName evidence="4">Alkaline phosphatase D</fullName>
        <ecNumber evidence="4">3.1.3.1</ecNumber>
    </submittedName>
</protein>
<dbReference type="GO" id="GO:0004035">
    <property type="term" value="F:alkaline phosphatase activity"/>
    <property type="evidence" value="ECO:0007669"/>
    <property type="project" value="UniProtKB-EC"/>
</dbReference>
<feature type="domain" description="PhoD-like phosphatase metallophosphatase" evidence="2">
    <location>
        <begin position="154"/>
        <end position="450"/>
    </location>
</feature>
<dbReference type="InterPro" id="IPR052900">
    <property type="entry name" value="Phospholipid_Metab_Enz"/>
</dbReference>
<feature type="compositionally biased region" description="Basic and acidic residues" evidence="1">
    <location>
        <begin position="472"/>
        <end position="481"/>
    </location>
</feature>
<feature type="region of interest" description="Disordered" evidence="1">
    <location>
        <begin position="456"/>
        <end position="481"/>
    </location>
</feature>
<dbReference type="EMBL" id="MIGB01000004">
    <property type="protein sequence ID" value="OSY42876.1"/>
    <property type="molecule type" value="Genomic_DNA"/>
</dbReference>
<dbReference type="Proteomes" id="UP000194360">
    <property type="component" value="Unassembled WGS sequence"/>
</dbReference>
<dbReference type="RefSeq" id="WP_373865499.1">
    <property type="nucleotide sequence ID" value="NZ_AP018920.1"/>
</dbReference>
<dbReference type="InterPro" id="IPR029052">
    <property type="entry name" value="Metallo-depent_PP-like"/>
</dbReference>
<feature type="region of interest" description="Disordered" evidence="1">
    <location>
        <begin position="404"/>
        <end position="429"/>
    </location>
</feature>
<dbReference type="InterPro" id="IPR032093">
    <property type="entry name" value="PhoD_N"/>
</dbReference>
<dbReference type="STRING" id="2074.BG845_01118"/>
<reference evidence="4 5" key="1">
    <citation type="submission" date="2016-09" db="EMBL/GenBank/DDBJ databases">
        <title>Pseudonocardia autotrophica DSM535, a candidate organism with high potential of specific P450 cytochromes.</title>
        <authorList>
            <person name="Grumaz C."/>
            <person name="Vainshtein Y."/>
            <person name="Kirstahler P."/>
            <person name="Sohn K."/>
        </authorList>
    </citation>
    <scope>NUCLEOTIDE SEQUENCE [LARGE SCALE GENOMIC DNA]</scope>
    <source>
        <strain evidence="4 5">DSM 535</strain>
    </source>
</reference>
<dbReference type="PANTHER" id="PTHR43606:SF2">
    <property type="entry name" value="ALKALINE PHOSPHATASE FAMILY PROTEIN (AFU_ORTHOLOGUE AFUA_5G03860)"/>
    <property type="match status" value="1"/>
</dbReference>
<keyword evidence="5" id="KW-1185">Reference proteome</keyword>
<dbReference type="EC" id="3.1.3.1" evidence="4"/>
<evidence type="ECO:0000313" key="4">
    <source>
        <dbReference type="EMBL" id="OSY42876.1"/>
    </source>
</evidence>
<dbReference type="Pfam" id="PF09423">
    <property type="entry name" value="PhoD"/>
    <property type="match status" value="1"/>
</dbReference>